<evidence type="ECO:0000313" key="11">
    <source>
        <dbReference type="Proteomes" id="UP001152747"/>
    </source>
</evidence>
<dbReference type="Pfam" id="PF16529">
    <property type="entry name" value="Ge1_WD40"/>
    <property type="match status" value="1"/>
</dbReference>
<comment type="caution">
    <text evidence="10">The sequence shown here is derived from an EMBL/GenBank/DDBJ whole genome shotgun (WGS) entry which is preliminary data.</text>
</comment>
<feature type="coiled-coil region" evidence="6">
    <location>
        <begin position="434"/>
        <end position="461"/>
    </location>
</feature>
<evidence type="ECO:0000259" key="8">
    <source>
        <dbReference type="Pfam" id="PF16529"/>
    </source>
</evidence>
<feature type="domain" description="Enhancer of mRNA-decapping protein 4 WD40 repeat region" evidence="8">
    <location>
        <begin position="15"/>
        <end position="306"/>
    </location>
</feature>
<name>A0A9P1I829_9PELO</name>
<evidence type="ECO:0000256" key="2">
    <source>
        <dbReference type="ARBA" id="ARBA00022490"/>
    </source>
</evidence>
<evidence type="ECO:0000256" key="6">
    <source>
        <dbReference type="SAM" id="Coils"/>
    </source>
</evidence>
<dbReference type="Gene3D" id="1.10.220.100">
    <property type="entry name" value="conserved c-terminal region of ge- 1"/>
    <property type="match status" value="1"/>
</dbReference>
<evidence type="ECO:0000313" key="10">
    <source>
        <dbReference type="EMBL" id="CAI5439918.1"/>
    </source>
</evidence>
<gene>
    <name evidence="10" type="ORF">CAMP_LOCUS2555</name>
</gene>
<evidence type="ECO:0000256" key="3">
    <source>
        <dbReference type="ARBA" id="ARBA00022574"/>
    </source>
</evidence>
<proteinExistence type="predicted"/>
<comment type="subcellular location">
    <subcellularLocation>
        <location evidence="1">Cytoplasm</location>
    </subcellularLocation>
</comment>
<evidence type="ECO:0000256" key="7">
    <source>
        <dbReference type="SAM" id="MobiDB-lite"/>
    </source>
</evidence>
<reference evidence="10" key="1">
    <citation type="submission" date="2022-11" db="EMBL/GenBank/DDBJ databases">
        <authorList>
            <person name="Kikuchi T."/>
        </authorList>
    </citation>
    <scope>NUCLEOTIDE SEQUENCE</scope>
    <source>
        <strain evidence="10">PS1010</strain>
    </source>
</reference>
<keyword evidence="5 6" id="KW-0175">Coiled coil</keyword>
<dbReference type="PANTHER" id="PTHR15598:SF5">
    <property type="entry name" value="ENHANCER OF MRNA-DECAPPING PROTEIN 4"/>
    <property type="match status" value="1"/>
</dbReference>
<dbReference type="InterPro" id="IPR049404">
    <property type="entry name" value="EDC4_C"/>
</dbReference>
<keyword evidence="11" id="KW-1185">Reference proteome</keyword>
<protein>
    <recommendedName>
        <fullName evidence="12">Enhancer of mRNA-decapping protein 4 WD40 repeat region domain-containing protein</fullName>
    </recommendedName>
</protein>
<dbReference type="PANTHER" id="PTHR15598">
    <property type="entry name" value="ENHANCER OF MRNA-DECAPPING PROTEIN 4"/>
    <property type="match status" value="1"/>
</dbReference>
<dbReference type="Pfam" id="PF21289">
    <property type="entry name" value="EDC4_C"/>
    <property type="match status" value="1"/>
</dbReference>
<feature type="region of interest" description="Disordered" evidence="7">
    <location>
        <begin position="338"/>
        <end position="363"/>
    </location>
</feature>
<dbReference type="EMBL" id="CANHGI010000001">
    <property type="protein sequence ID" value="CAI5439918.1"/>
    <property type="molecule type" value="Genomic_DNA"/>
</dbReference>
<evidence type="ECO:0008006" key="12">
    <source>
        <dbReference type="Google" id="ProtNLM"/>
    </source>
</evidence>
<sequence>MQTKQKHRLKEHLGHSDLDIQFAQHQQFFAVLDENSSLFIYQVAEDCIPTKHIAILNWPSNSNPKTTHEDQPKISWCPYIPNRAGSEESADDESQEDEEEEECHVLAIYAGRHLHVVNLGILKEHGLFSRDSEGNDVDFETAKGCDGAILSLTLEADAEADVSATRIAGVCIAPDCTAIAVAKNAGPVAFYVIDYEENALKFAHIFDPRAAFTRANATLSDLIFLDDLRAEQRKEAPFWRACVAISHGGRQIALFECQKWRRLGRIRFESPRTVNDFIPIIDPSSQFLHFLDVDGANLYSVEISEAGELPRFAGVTQTSFCNPIYALAHVGAANSFESESQEDDIFQNDEDEDDESDSNSDSKAPKLRRYFVAMGKKSMVELQITLKQHQNLRQLVEITPKTSNATQDLLLKIPAALNSAPQLHENPVVDQKQAEEFGQKLDDIVERLERIEMERKASNERLVEMIGAMDDQMRQREGYLLNRIEQVCENSRLDIIAALRNGNTAIQAAIDPAIRSATADTSEYVAQRVGGAARAGLQECVVPAFERSCDLLFDRLNEQFRAGLAEYLTTTSQAIQNAAVAAIQLAATQVAPANSSSTDRAQLLQLLKNSPELAFETALNTGDPNLLEFVCSHVNPDSLFSHPNSMSQPVLVSLLQQLTLTLGHERDLKYRYIEHILPAINVSDAETMQHTPNVASQLLTTLQEIIKTTQDEQVRRHTRLLFQLTRSTFYQSPHPQRSYISDLHNASQHSPM</sequence>
<keyword evidence="2" id="KW-0963">Cytoplasm</keyword>
<evidence type="ECO:0000256" key="1">
    <source>
        <dbReference type="ARBA" id="ARBA00004496"/>
    </source>
</evidence>
<evidence type="ECO:0000256" key="4">
    <source>
        <dbReference type="ARBA" id="ARBA00022737"/>
    </source>
</evidence>
<organism evidence="10 11">
    <name type="scientific">Caenorhabditis angaria</name>
    <dbReference type="NCBI Taxonomy" id="860376"/>
    <lineage>
        <taxon>Eukaryota</taxon>
        <taxon>Metazoa</taxon>
        <taxon>Ecdysozoa</taxon>
        <taxon>Nematoda</taxon>
        <taxon>Chromadorea</taxon>
        <taxon>Rhabditida</taxon>
        <taxon>Rhabditina</taxon>
        <taxon>Rhabditomorpha</taxon>
        <taxon>Rhabditoidea</taxon>
        <taxon>Rhabditidae</taxon>
        <taxon>Peloderinae</taxon>
        <taxon>Caenorhabditis</taxon>
    </lineage>
</organism>
<keyword evidence="4" id="KW-0677">Repeat</keyword>
<dbReference type="InterPro" id="IPR044938">
    <property type="entry name" value="EDC4_C_sf"/>
</dbReference>
<evidence type="ECO:0000259" key="9">
    <source>
        <dbReference type="Pfam" id="PF21289"/>
    </source>
</evidence>
<dbReference type="GO" id="GO:0031087">
    <property type="term" value="P:deadenylation-independent decapping of nuclear-transcribed mRNA"/>
    <property type="evidence" value="ECO:0007669"/>
    <property type="project" value="InterPro"/>
</dbReference>
<dbReference type="Proteomes" id="UP001152747">
    <property type="component" value="Unassembled WGS sequence"/>
</dbReference>
<dbReference type="InterPro" id="IPR045152">
    <property type="entry name" value="EDC4-like"/>
</dbReference>
<feature type="compositionally biased region" description="Acidic residues" evidence="7">
    <location>
        <begin position="339"/>
        <end position="358"/>
    </location>
</feature>
<feature type="region of interest" description="Disordered" evidence="7">
    <location>
        <begin position="733"/>
        <end position="752"/>
    </location>
</feature>
<dbReference type="OrthoDB" id="21128at2759"/>
<feature type="domain" description="Enhancer of mRNA-decapping protein 4 C-terminal" evidence="9">
    <location>
        <begin position="611"/>
        <end position="721"/>
    </location>
</feature>
<accession>A0A9P1I829</accession>
<dbReference type="AlphaFoldDB" id="A0A9P1I829"/>
<dbReference type="InterPro" id="IPR032401">
    <property type="entry name" value="EDC4_WD40"/>
</dbReference>
<keyword evidence="3" id="KW-0853">WD repeat</keyword>
<dbReference type="GO" id="GO:0000932">
    <property type="term" value="C:P-body"/>
    <property type="evidence" value="ECO:0007669"/>
    <property type="project" value="TreeGrafter"/>
</dbReference>
<evidence type="ECO:0000256" key="5">
    <source>
        <dbReference type="ARBA" id="ARBA00023054"/>
    </source>
</evidence>